<dbReference type="PANTHER" id="PTHR31286">
    <property type="entry name" value="GLYCINE-RICH CELL WALL STRUCTURAL PROTEIN 1.8-LIKE"/>
    <property type="match status" value="1"/>
</dbReference>
<comment type="caution">
    <text evidence="3">The sequence shown here is derived from an EMBL/GenBank/DDBJ whole genome shotgun (WGS) entry which is preliminary data.</text>
</comment>
<reference evidence="3" key="1">
    <citation type="submission" date="2020-06" db="EMBL/GenBank/DDBJ databases">
        <authorList>
            <person name="Li T."/>
            <person name="Hu X."/>
            <person name="Zhang T."/>
            <person name="Song X."/>
            <person name="Zhang H."/>
            <person name="Dai N."/>
            <person name="Sheng W."/>
            <person name="Hou X."/>
            <person name="Wei L."/>
        </authorList>
    </citation>
    <scope>NUCLEOTIDE SEQUENCE</scope>
    <source>
        <strain evidence="3">KEN1</strain>
        <tissue evidence="3">Leaf</tissue>
    </source>
</reference>
<feature type="compositionally biased region" description="Basic residues" evidence="1">
    <location>
        <begin position="436"/>
        <end position="453"/>
    </location>
</feature>
<sequence>MRVPFWVRLRPFDAGEPESEWLCEVLLQFQFTERPCFCCVGLGVCMFYSVSAEVSRSQLLCEDPRLSASLQSPSKGSMEPDLDQLKKAWKLTEEEEDVALMPKHVTDNQGTGHQVAVRGSLSVTFQSYHRQTMCHGRVPMDFREEHSHPMQVNLDICDLCVHIHDLPLNMMNQGVATFIGNRTGMFRDLEADDSGRSWGATLRIRVGLNVNQPLKRALKIRSTFVEELLVQFTYERLPNFCFLFGRLGHIDKYCTVRFEEGYRELGEATPYGPWMRAPVPARGISQGLPECRKSTPHSSSQRRSQNSRGAAIFGNFGAEQRGSDVRDQAAGQNMRSNSCNPSARGNNSGEEVESNPSAMNRKDQEQDTSRLHNIEALEVGKLSQVHHQTVLATKTGVSQDVVGNHSKQAEDMEITLFNVPLQFTSQGPTSCGGGGRRGRQTGRGIRGRPRKRSRGIQLIEHEGG</sequence>
<protein>
    <recommendedName>
        <fullName evidence="2">Zinc knuckle CX2CX4HX4C domain-containing protein</fullName>
    </recommendedName>
</protein>
<dbReference type="InterPro" id="IPR025836">
    <property type="entry name" value="Zn_knuckle_CX2CX4HX4C"/>
</dbReference>
<dbReference type="Pfam" id="PF14392">
    <property type="entry name" value="zf-CCHC_4"/>
    <property type="match status" value="1"/>
</dbReference>
<evidence type="ECO:0000259" key="2">
    <source>
        <dbReference type="Pfam" id="PF14392"/>
    </source>
</evidence>
<dbReference type="AlphaFoldDB" id="A0AAW2X5Z6"/>
<feature type="domain" description="Zinc knuckle CX2CX4HX4C" evidence="2">
    <location>
        <begin position="209"/>
        <end position="255"/>
    </location>
</feature>
<dbReference type="InterPro" id="IPR040256">
    <property type="entry name" value="At4g02000-like"/>
</dbReference>
<dbReference type="PANTHER" id="PTHR31286:SF167">
    <property type="entry name" value="OS09G0268800 PROTEIN"/>
    <property type="match status" value="1"/>
</dbReference>
<dbReference type="EMBL" id="JACGWN010000005">
    <property type="protein sequence ID" value="KAL0449268.1"/>
    <property type="molecule type" value="Genomic_DNA"/>
</dbReference>
<evidence type="ECO:0000256" key="1">
    <source>
        <dbReference type="SAM" id="MobiDB-lite"/>
    </source>
</evidence>
<organism evidence="3">
    <name type="scientific">Sesamum latifolium</name>
    <dbReference type="NCBI Taxonomy" id="2727402"/>
    <lineage>
        <taxon>Eukaryota</taxon>
        <taxon>Viridiplantae</taxon>
        <taxon>Streptophyta</taxon>
        <taxon>Embryophyta</taxon>
        <taxon>Tracheophyta</taxon>
        <taxon>Spermatophyta</taxon>
        <taxon>Magnoliopsida</taxon>
        <taxon>eudicotyledons</taxon>
        <taxon>Gunneridae</taxon>
        <taxon>Pentapetalae</taxon>
        <taxon>asterids</taxon>
        <taxon>lamiids</taxon>
        <taxon>Lamiales</taxon>
        <taxon>Pedaliaceae</taxon>
        <taxon>Sesamum</taxon>
    </lineage>
</organism>
<gene>
    <name evidence="3" type="ORF">Slati_1483200</name>
</gene>
<feature type="compositionally biased region" description="Polar residues" evidence="1">
    <location>
        <begin position="330"/>
        <end position="358"/>
    </location>
</feature>
<feature type="region of interest" description="Disordered" evidence="1">
    <location>
        <begin position="283"/>
        <end position="368"/>
    </location>
</feature>
<proteinExistence type="predicted"/>
<accession>A0AAW2X5Z6</accession>
<feature type="compositionally biased region" description="Low complexity" evidence="1">
    <location>
        <begin position="298"/>
        <end position="308"/>
    </location>
</feature>
<evidence type="ECO:0000313" key="3">
    <source>
        <dbReference type="EMBL" id="KAL0449268.1"/>
    </source>
</evidence>
<reference evidence="3" key="2">
    <citation type="journal article" date="2024" name="Plant">
        <title>Genomic evolution and insights into agronomic trait innovations of Sesamum species.</title>
        <authorList>
            <person name="Miao H."/>
            <person name="Wang L."/>
            <person name="Qu L."/>
            <person name="Liu H."/>
            <person name="Sun Y."/>
            <person name="Le M."/>
            <person name="Wang Q."/>
            <person name="Wei S."/>
            <person name="Zheng Y."/>
            <person name="Lin W."/>
            <person name="Duan Y."/>
            <person name="Cao H."/>
            <person name="Xiong S."/>
            <person name="Wang X."/>
            <person name="Wei L."/>
            <person name="Li C."/>
            <person name="Ma Q."/>
            <person name="Ju M."/>
            <person name="Zhao R."/>
            <person name="Li G."/>
            <person name="Mu C."/>
            <person name="Tian Q."/>
            <person name="Mei H."/>
            <person name="Zhang T."/>
            <person name="Gao T."/>
            <person name="Zhang H."/>
        </authorList>
    </citation>
    <scope>NUCLEOTIDE SEQUENCE</scope>
    <source>
        <strain evidence="3">KEN1</strain>
    </source>
</reference>
<name>A0AAW2X5Z6_9LAMI</name>
<feature type="region of interest" description="Disordered" evidence="1">
    <location>
        <begin position="425"/>
        <end position="453"/>
    </location>
</feature>